<organism evidence="2 3">
    <name type="scientific">Diacronema lutheri</name>
    <name type="common">Unicellular marine alga</name>
    <name type="synonym">Monochrysis lutheri</name>
    <dbReference type="NCBI Taxonomy" id="2081491"/>
    <lineage>
        <taxon>Eukaryota</taxon>
        <taxon>Haptista</taxon>
        <taxon>Haptophyta</taxon>
        <taxon>Pavlovophyceae</taxon>
        <taxon>Pavlovales</taxon>
        <taxon>Pavlovaceae</taxon>
        <taxon>Diacronema</taxon>
    </lineage>
</organism>
<dbReference type="Proteomes" id="UP000751190">
    <property type="component" value="Unassembled WGS sequence"/>
</dbReference>
<proteinExistence type="predicted"/>
<feature type="region of interest" description="Disordered" evidence="1">
    <location>
        <begin position="1"/>
        <end position="66"/>
    </location>
</feature>
<evidence type="ECO:0000313" key="2">
    <source>
        <dbReference type="EMBL" id="KAG8466165.1"/>
    </source>
</evidence>
<gene>
    <name evidence="2" type="ORF">KFE25_001921</name>
</gene>
<evidence type="ECO:0000256" key="1">
    <source>
        <dbReference type="SAM" id="MobiDB-lite"/>
    </source>
</evidence>
<protein>
    <submittedName>
        <fullName evidence="2">Uncharacterized protein</fullName>
    </submittedName>
</protein>
<reference evidence="2" key="1">
    <citation type="submission" date="2021-05" db="EMBL/GenBank/DDBJ databases">
        <title>The genome of the haptophyte Pavlova lutheri (Diacronema luteri, Pavlovales) - a model for lipid biosynthesis in eukaryotic algae.</title>
        <authorList>
            <person name="Hulatt C.J."/>
            <person name="Posewitz M.C."/>
        </authorList>
    </citation>
    <scope>NUCLEOTIDE SEQUENCE</scope>
    <source>
        <strain evidence="2">NIVA-4/92</strain>
    </source>
</reference>
<feature type="compositionally biased region" description="Basic and acidic residues" evidence="1">
    <location>
        <begin position="43"/>
        <end position="59"/>
    </location>
</feature>
<evidence type="ECO:0000313" key="3">
    <source>
        <dbReference type="Proteomes" id="UP000751190"/>
    </source>
</evidence>
<name>A0A8J5XVG0_DIALT</name>
<dbReference type="EMBL" id="JAGTXO010000008">
    <property type="protein sequence ID" value="KAG8466165.1"/>
    <property type="molecule type" value="Genomic_DNA"/>
</dbReference>
<feature type="compositionally biased region" description="Low complexity" evidence="1">
    <location>
        <begin position="12"/>
        <end position="22"/>
    </location>
</feature>
<sequence>MAKRVRGGGGAAPARAKAAAGAGRERMAQAITEARDVPQPAADEARAARAPLRAERESATRTPRVAAAADAGADLAAYVRATEQDPELTEGALVPPPPVRKGGGMGLVRIGRRLALDAGRRASKNGRPAKLVSADVARFFKLLGAAQDTHLGAGCSAVVVLAPEQQICRKTALPLLQERNVVIVGAEDMGYEFAEKLTVGDCAVPLPTGLTGGA</sequence>
<keyword evidence="3" id="KW-1185">Reference proteome</keyword>
<accession>A0A8J5XVG0</accession>
<dbReference type="AlphaFoldDB" id="A0A8J5XVG0"/>
<comment type="caution">
    <text evidence="2">The sequence shown here is derived from an EMBL/GenBank/DDBJ whole genome shotgun (WGS) entry which is preliminary data.</text>
</comment>